<dbReference type="Pfam" id="PF02129">
    <property type="entry name" value="Peptidase_S15"/>
    <property type="match status" value="1"/>
</dbReference>
<dbReference type="Gene3D" id="2.60.120.260">
    <property type="entry name" value="Galactose-binding domain-like"/>
    <property type="match status" value="1"/>
</dbReference>
<organism evidence="3 4">
    <name type="scientific">Streptomyces graminofaciens</name>
    <dbReference type="NCBI Taxonomy" id="68212"/>
    <lineage>
        <taxon>Bacteria</taxon>
        <taxon>Bacillati</taxon>
        <taxon>Actinomycetota</taxon>
        <taxon>Actinomycetes</taxon>
        <taxon>Kitasatosporales</taxon>
        <taxon>Streptomycetaceae</taxon>
        <taxon>Streptomyces</taxon>
    </lineage>
</organism>
<keyword evidence="1" id="KW-0378">Hydrolase</keyword>
<reference evidence="3 4" key="2">
    <citation type="journal article" date="2023" name="ChemBioChem">
        <title>Acyltransferase Domain Exchange between Two Independent Type I Polyketide Synthases in the Same Producer Strain of Macrolide Antibiotics.</title>
        <authorList>
            <person name="Kudo F."/>
            <person name="Kishikawa K."/>
            <person name="Tsuboi K."/>
            <person name="Kido T."/>
            <person name="Usui T."/>
            <person name="Hashimoto J."/>
            <person name="Shin-Ya K."/>
            <person name="Miyanaga A."/>
            <person name="Eguchi T."/>
        </authorList>
    </citation>
    <scope>NUCLEOTIDE SEQUENCE [LARGE SCALE GENOMIC DNA]</scope>
    <source>
        <strain evidence="3 4">A-8890</strain>
    </source>
</reference>
<dbReference type="InterPro" id="IPR008979">
    <property type="entry name" value="Galactose-bd-like_sf"/>
</dbReference>
<dbReference type="SMART" id="SM00939">
    <property type="entry name" value="PepX_C"/>
    <property type="match status" value="1"/>
</dbReference>
<evidence type="ECO:0000259" key="2">
    <source>
        <dbReference type="SMART" id="SM00939"/>
    </source>
</evidence>
<dbReference type="Pfam" id="PF08530">
    <property type="entry name" value="PepX_C"/>
    <property type="match status" value="1"/>
</dbReference>
<evidence type="ECO:0000256" key="1">
    <source>
        <dbReference type="ARBA" id="ARBA00022801"/>
    </source>
</evidence>
<name>A0ABN5VYS4_9ACTN</name>
<evidence type="ECO:0000313" key="3">
    <source>
        <dbReference type="EMBL" id="BBC38622.1"/>
    </source>
</evidence>
<dbReference type="NCBIfam" id="TIGR00976">
    <property type="entry name" value="CocE_NonD"/>
    <property type="match status" value="1"/>
</dbReference>
<dbReference type="SUPFAM" id="SSF49785">
    <property type="entry name" value="Galactose-binding domain-like"/>
    <property type="match status" value="1"/>
</dbReference>
<accession>A0ABN5VYS4</accession>
<dbReference type="Gene3D" id="3.40.50.1820">
    <property type="entry name" value="alpha/beta hydrolase"/>
    <property type="match status" value="1"/>
</dbReference>
<dbReference type="InterPro" id="IPR013736">
    <property type="entry name" value="Xaa-Pro_dipept_C"/>
</dbReference>
<dbReference type="EMBL" id="AP018448">
    <property type="protein sequence ID" value="BBC38622.1"/>
    <property type="molecule type" value="Genomic_DNA"/>
</dbReference>
<gene>
    <name evidence="3" type="ORF">SGFS_099160</name>
</gene>
<dbReference type="SUPFAM" id="SSF53474">
    <property type="entry name" value="alpha/beta-Hydrolases"/>
    <property type="match status" value="1"/>
</dbReference>
<dbReference type="PANTHER" id="PTHR43056:SF10">
    <property type="entry name" value="COCE_NOND FAMILY, PUTATIVE (AFU_ORTHOLOGUE AFUA_7G00600)-RELATED"/>
    <property type="match status" value="1"/>
</dbReference>
<protein>
    <submittedName>
        <fullName evidence="3">X-Pro dipeptidyl-peptidase</fullName>
    </submittedName>
</protein>
<dbReference type="InterPro" id="IPR050585">
    <property type="entry name" value="Xaa-Pro_dipeptidyl-ppase/CocE"/>
</dbReference>
<reference evidence="3 4" key="1">
    <citation type="journal article" date="2010" name="ChemBioChem">
        <title>Cloning and characterization of the biosynthetic gene cluster of 16-membered macrolide antibiotic FD-891: involvement of a dual functional cytochrome P450 monooxygenase catalyzing epoxidation and hydroxylation.</title>
        <authorList>
            <person name="Kudo F."/>
            <person name="Motegi A."/>
            <person name="Mizoue K."/>
            <person name="Eguchi T."/>
        </authorList>
    </citation>
    <scope>NUCLEOTIDE SEQUENCE [LARGE SCALE GENOMIC DNA]</scope>
    <source>
        <strain evidence="3 4">A-8890</strain>
    </source>
</reference>
<sequence length="570" mass="62501">MCLTASSHAEELYVAEIQIEFDVPAEMRDGTVLRADVYRPGGTGPWPVLLSRLPYGKQMALAIALLDPLAAARRGFMVVIQDTRGRFASEGEWDPWTHEESDGYDTVRWAAALPGANGSVGMIGASYFGNTQWMAALSKPPELKAIAPMVTWSEPDDGLWTRGGAIELGITAPWSLMMGADALMRRHSTDPAALGGSLVGLVQDLDGLADGGYGELPAGRFPAFARHDLPELGYERSRREPDWARTARVAGRHDEVDLPTFQVGGWYDIFTQGTLDNFTAMRRAGRSATLIMGPWSHANQQHVIGDVNFGFSANSAFMGMRGPLNGLQLDWFQRTIGDGEALEPDTGNVLLFVMGVNQWREETEWPLSRAVDTDFHLRADGRLTQEPPAVAEQAEEFTYDPADPVPTTGGALLMTDEFRPGPLDQRDVEAREDVLVFTTEPLAEDVEVTGRVKAVLFAATDGPSTDWVARLCDVDENGVSRNVTDGIVRVRAATPGEPAEHVVDLWSTSIVFRTGHRIRVQITSSNFPRWDRNLNTGEPEESATTARVARQQIFHDPDRPSRIVLPVIPG</sequence>
<proteinExistence type="predicted"/>
<dbReference type="InterPro" id="IPR005674">
    <property type="entry name" value="CocE/Ser_esterase"/>
</dbReference>
<dbReference type="Proteomes" id="UP001321542">
    <property type="component" value="Chromosome"/>
</dbReference>
<keyword evidence="4" id="KW-1185">Reference proteome</keyword>
<evidence type="ECO:0000313" key="4">
    <source>
        <dbReference type="Proteomes" id="UP001321542"/>
    </source>
</evidence>
<dbReference type="InterPro" id="IPR000383">
    <property type="entry name" value="Xaa-Pro-like_dom"/>
</dbReference>
<feature type="domain" description="Xaa-Pro dipeptidyl-peptidase C-terminal" evidence="2">
    <location>
        <begin position="329"/>
        <end position="564"/>
    </location>
</feature>
<dbReference type="Gene3D" id="1.10.3020.10">
    <property type="entry name" value="alpha-amino acid ester hydrolase ( Helical cap domain)"/>
    <property type="match status" value="1"/>
</dbReference>
<dbReference type="InterPro" id="IPR029058">
    <property type="entry name" value="AB_hydrolase_fold"/>
</dbReference>
<dbReference type="PANTHER" id="PTHR43056">
    <property type="entry name" value="PEPTIDASE S9 PROLYL OLIGOPEPTIDASE"/>
    <property type="match status" value="1"/>
</dbReference>